<name>A0A2T3B8J7_AMORE</name>
<dbReference type="OrthoDB" id="3486565at2759"/>
<evidence type="ECO:0000313" key="3">
    <source>
        <dbReference type="Proteomes" id="UP000241818"/>
    </source>
</evidence>
<feature type="domain" description="Heterokaryon incompatibility" evidence="1">
    <location>
        <begin position="212"/>
        <end position="367"/>
    </location>
</feature>
<gene>
    <name evidence="2" type="ORF">M430DRAFT_117055</name>
</gene>
<sequence>MVDTLDVVLDSLNIACAICNGFQGKWKAGTVAESQRRRGNRNHIIPRFTWDELQSSAKSCYCCSILESGCRGCFDQHGIRESDILHGSLRFIYPFFSDTADEEDADKELTFLLADGRRFEIELFATESDDCPIPDSWDYLPVSRRTSPRTDSTIALATIKDWIEDCITTHTFPDEGLCDPPTSSHLPTRVVDVGLDDGVVKLVETKAAEGTYLCLSHCWGLTEIITTTRSTYEERKRRIAWEDLSNTFRDAISLTRTLGFKYIWIDSLCIVQDDYRDWEIESANMASVYRNSHLTIAATRSANGHGGLFSRTEDFEVFGKTPDGEDYFLYFRERIDHHIENSESDEFPGYPTLTYHPLLTRAWVYQERMLSPRVLHFGRYEVSFECRSLIQCECGSIPFYGISKVSPVPLIKLEHATSLWDYRHYREVYGDQYRAEVEYQGARLWRTMICSYTALLLTKSKDRLPAIGGLAKEMAAVRKSRYLAGLWEDALNDDLLWTINATSKYKKPRPFPRNAPTWSWASVETWTSYWDEISFSTIEEGNFEERLPYEHFSKIEHCEVNWSAIDEFGSIAHGSLTISGLVAKGILEREVEIQDGAESIVHYVSFPNTRLAMKSDYLLDFEGPGQTSPMISVFCLRMSLIQEGPTDNLISLVLKRSPEFPNCFERIGTMTISGSRRSVDSKGGVFETAELQTIVIV</sequence>
<evidence type="ECO:0000313" key="2">
    <source>
        <dbReference type="EMBL" id="PSS23157.1"/>
    </source>
</evidence>
<dbReference type="PANTHER" id="PTHR33112:SF13">
    <property type="entry name" value="HETEROKARYON INCOMPATIBILITY DOMAIN-CONTAINING PROTEIN"/>
    <property type="match status" value="1"/>
</dbReference>
<keyword evidence="3" id="KW-1185">Reference proteome</keyword>
<dbReference type="PANTHER" id="PTHR33112">
    <property type="entry name" value="DOMAIN PROTEIN, PUTATIVE-RELATED"/>
    <property type="match status" value="1"/>
</dbReference>
<reference evidence="2 3" key="1">
    <citation type="journal article" date="2018" name="New Phytol.">
        <title>Comparative genomics and transcriptomics depict ericoid mycorrhizal fungi as versatile saprotrophs and plant mutualists.</title>
        <authorList>
            <person name="Martino E."/>
            <person name="Morin E."/>
            <person name="Grelet G.A."/>
            <person name="Kuo A."/>
            <person name="Kohler A."/>
            <person name="Daghino S."/>
            <person name="Barry K.W."/>
            <person name="Cichocki N."/>
            <person name="Clum A."/>
            <person name="Dockter R.B."/>
            <person name="Hainaut M."/>
            <person name="Kuo R.C."/>
            <person name="LaButti K."/>
            <person name="Lindahl B.D."/>
            <person name="Lindquist E.A."/>
            <person name="Lipzen A."/>
            <person name="Khouja H.R."/>
            <person name="Magnuson J."/>
            <person name="Murat C."/>
            <person name="Ohm R.A."/>
            <person name="Singer S.W."/>
            <person name="Spatafora J.W."/>
            <person name="Wang M."/>
            <person name="Veneault-Fourrey C."/>
            <person name="Henrissat B."/>
            <person name="Grigoriev I.V."/>
            <person name="Martin F.M."/>
            <person name="Perotto S."/>
        </authorList>
    </citation>
    <scope>NUCLEOTIDE SEQUENCE [LARGE SCALE GENOMIC DNA]</scope>
    <source>
        <strain evidence="2 3">ATCC 22711</strain>
    </source>
</reference>
<protein>
    <recommendedName>
        <fullName evidence="1">Heterokaryon incompatibility domain-containing protein</fullName>
    </recommendedName>
</protein>
<evidence type="ECO:0000259" key="1">
    <source>
        <dbReference type="Pfam" id="PF06985"/>
    </source>
</evidence>
<dbReference type="InParanoid" id="A0A2T3B8J7"/>
<dbReference type="AlphaFoldDB" id="A0A2T3B8J7"/>
<dbReference type="RefSeq" id="XP_024723203.1">
    <property type="nucleotide sequence ID" value="XM_024861659.1"/>
</dbReference>
<dbReference type="Pfam" id="PF06985">
    <property type="entry name" value="HET"/>
    <property type="match status" value="1"/>
</dbReference>
<organism evidence="2 3">
    <name type="scientific">Amorphotheca resinae ATCC 22711</name>
    <dbReference type="NCBI Taxonomy" id="857342"/>
    <lineage>
        <taxon>Eukaryota</taxon>
        <taxon>Fungi</taxon>
        <taxon>Dikarya</taxon>
        <taxon>Ascomycota</taxon>
        <taxon>Pezizomycotina</taxon>
        <taxon>Leotiomycetes</taxon>
        <taxon>Helotiales</taxon>
        <taxon>Amorphothecaceae</taxon>
        <taxon>Amorphotheca</taxon>
    </lineage>
</organism>
<dbReference type="InterPro" id="IPR010730">
    <property type="entry name" value="HET"/>
</dbReference>
<dbReference type="EMBL" id="KZ679008">
    <property type="protein sequence ID" value="PSS23157.1"/>
    <property type="molecule type" value="Genomic_DNA"/>
</dbReference>
<proteinExistence type="predicted"/>
<accession>A0A2T3B8J7</accession>
<dbReference type="Proteomes" id="UP000241818">
    <property type="component" value="Unassembled WGS sequence"/>
</dbReference>
<dbReference type="GeneID" id="36569740"/>